<evidence type="ECO:0000256" key="4">
    <source>
        <dbReference type="ARBA" id="ARBA00023125"/>
    </source>
</evidence>
<keyword evidence="6" id="KW-0539">Nucleus</keyword>
<evidence type="ECO:0000256" key="3">
    <source>
        <dbReference type="ARBA" id="ARBA00023015"/>
    </source>
</evidence>
<keyword evidence="4" id="KW-0238">DNA-binding</keyword>
<dbReference type="Proteomes" id="UP000230750">
    <property type="component" value="Unassembled WGS sequence"/>
</dbReference>
<dbReference type="GO" id="GO:0000981">
    <property type="term" value="F:DNA-binding transcription factor activity, RNA polymerase II-specific"/>
    <property type="evidence" value="ECO:0007669"/>
    <property type="project" value="TreeGrafter"/>
</dbReference>
<dbReference type="InterPro" id="IPR050560">
    <property type="entry name" value="MYB_TF"/>
</dbReference>
<feature type="compositionally biased region" description="Basic residues" evidence="7">
    <location>
        <begin position="423"/>
        <end position="432"/>
    </location>
</feature>
<dbReference type="Pfam" id="PF00249">
    <property type="entry name" value="Myb_DNA-binding"/>
    <property type="match status" value="1"/>
</dbReference>
<feature type="domain" description="HTH myb-type" evidence="10">
    <location>
        <begin position="134"/>
        <end position="189"/>
    </location>
</feature>
<evidence type="ECO:0000259" key="8">
    <source>
        <dbReference type="PROSITE" id="PS50090"/>
    </source>
</evidence>
<feature type="domain" description="SANT" evidence="9">
    <location>
        <begin position="85"/>
        <end position="125"/>
    </location>
</feature>
<dbReference type="InterPro" id="IPR015395">
    <property type="entry name" value="C-myb_C"/>
</dbReference>
<sequence>MNPMERNYEKAAGSVLSIRTQKCRKNVYRSSVKYNSVIGTTLTYIDHARGYGQCDSSSDEEEYSFNYSTDHDYDSSFDSFSSKKSSKSRWTKQEDNTLRDQVEQYGRSNWKLVASFLPNRSEVQCFQRWQKVLDPELVKGPWTKEEDDLVVSLVDEHGPKRWSVISKELVGRTGKQCRERWHNHLNPEIKKSAWTPQEDRIIYEAHKRLGNRWAKIAELLPGRTDNAIKNHWNSSMKRKVENCNPYTPMKRTTVKVQPEASSNQDFSVGLLGYTGTVKATMQMMEAGQRITQTLNPIGYGHQPSGSSSQDSGFGGSQEVDGTASDDSESQPFTGYSDLRSASEYMPFETEDSLSDIVYGYTNKENLSPVPGIKLPSKASTGYRFDAHAMHDLSRESAGSLISITSPQTSKFSKFSTPPTILKKSQRKRRRNHSSFNGDTSLDTSITSSLGTPAKSIARELETPPKSTPLKTLPFSPSQFLNVSSLPEPDSPAPPIMVTSTPIGKSSEHVTSMISPLVYNSHPKSEGSFRTPKAMLIDNTPRTPTPFKDALAAMERKGGALKQLPQTPNKLNDISEIIGREGAKSKIELNDVQGHDELIIKERGDSKDEIQIKRVRKALEVDLLKDQVDEMTVLQNDLTSDTNDSLLMSPIVPLPSASRHPVRSLNQAFLTSASTSLLSPPTVKGKNSQYTLQVPQPQRKLLQSNPEWERVACGKTQDQLVMSEMARKYLKQRYKPRTLIL</sequence>
<dbReference type="PANTHER" id="PTHR45614">
    <property type="entry name" value="MYB PROTEIN-RELATED"/>
    <property type="match status" value="1"/>
</dbReference>
<dbReference type="PANTHER" id="PTHR45614:SF25">
    <property type="entry name" value="MYB PROTEIN"/>
    <property type="match status" value="1"/>
</dbReference>
<evidence type="ECO:0000313" key="11">
    <source>
        <dbReference type="EMBL" id="PIK38526.1"/>
    </source>
</evidence>
<keyword evidence="2" id="KW-0677">Repeat</keyword>
<dbReference type="AlphaFoldDB" id="A0A2G8JRZ1"/>
<dbReference type="FunFam" id="1.10.10.60:FF:000016">
    <property type="entry name" value="Transcriptional activator Myb isoform A"/>
    <property type="match status" value="1"/>
</dbReference>
<feature type="domain" description="HTH myb-type" evidence="10">
    <location>
        <begin position="190"/>
        <end position="240"/>
    </location>
</feature>
<dbReference type="PROSITE" id="PS50090">
    <property type="entry name" value="MYB_LIKE"/>
    <property type="match status" value="3"/>
</dbReference>
<reference evidence="11 12" key="1">
    <citation type="journal article" date="2017" name="PLoS Biol.">
        <title>The sea cucumber genome provides insights into morphological evolution and visceral regeneration.</title>
        <authorList>
            <person name="Zhang X."/>
            <person name="Sun L."/>
            <person name="Yuan J."/>
            <person name="Sun Y."/>
            <person name="Gao Y."/>
            <person name="Zhang L."/>
            <person name="Li S."/>
            <person name="Dai H."/>
            <person name="Hamel J.F."/>
            <person name="Liu C."/>
            <person name="Yu Y."/>
            <person name="Liu S."/>
            <person name="Lin W."/>
            <person name="Guo K."/>
            <person name="Jin S."/>
            <person name="Xu P."/>
            <person name="Storey K.B."/>
            <person name="Huan P."/>
            <person name="Zhang T."/>
            <person name="Zhou Y."/>
            <person name="Zhang J."/>
            <person name="Lin C."/>
            <person name="Li X."/>
            <person name="Xing L."/>
            <person name="Huo D."/>
            <person name="Sun M."/>
            <person name="Wang L."/>
            <person name="Mercier A."/>
            <person name="Li F."/>
            <person name="Yang H."/>
            <person name="Xiang J."/>
        </authorList>
    </citation>
    <scope>NUCLEOTIDE SEQUENCE [LARGE SCALE GENOMIC DNA]</scope>
    <source>
        <strain evidence="11">Shaxun</strain>
        <tissue evidence="11">Muscle</tissue>
    </source>
</reference>
<comment type="subcellular location">
    <subcellularLocation>
        <location evidence="1">Nucleus</location>
    </subcellularLocation>
</comment>
<protein>
    <submittedName>
        <fullName evidence="11">Putative myb-related protein B</fullName>
    </submittedName>
</protein>
<dbReference type="SMART" id="SM00717">
    <property type="entry name" value="SANT"/>
    <property type="match status" value="3"/>
</dbReference>
<dbReference type="Gene3D" id="1.10.10.60">
    <property type="entry name" value="Homeodomain-like"/>
    <property type="match status" value="3"/>
</dbReference>
<dbReference type="InterPro" id="IPR009057">
    <property type="entry name" value="Homeodomain-like_sf"/>
</dbReference>
<accession>A0A2G8JRZ1</accession>
<feature type="domain" description="Myb-like" evidence="8">
    <location>
        <begin position="82"/>
        <end position="133"/>
    </location>
</feature>
<name>A0A2G8JRZ1_STIJA</name>
<gene>
    <name evidence="11" type="ORF">BSL78_24644</name>
</gene>
<dbReference type="Pfam" id="PF13921">
    <property type="entry name" value="Myb_DNA-bind_6"/>
    <property type="match status" value="1"/>
</dbReference>
<feature type="domain" description="HTH myb-type" evidence="10">
    <location>
        <begin position="82"/>
        <end position="133"/>
    </location>
</feature>
<dbReference type="FunFam" id="1.10.10.60:FF:000010">
    <property type="entry name" value="Transcriptional activator Myb isoform A"/>
    <property type="match status" value="1"/>
</dbReference>
<dbReference type="STRING" id="307972.A0A2G8JRZ1"/>
<dbReference type="InterPro" id="IPR001005">
    <property type="entry name" value="SANT/Myb"/>
</dbReference>
<organism evidence="11 12">
    <name type="scientific">Stichopus japonicus</name>
    <name type="common">Sea cucumber</name>
    <dbReference type="NCBI Taxonomy" id="307972"/>
    <lineage>
        <taxon>Eukaryota</taxon>
        <taxon>Metazoa</taxon>
        <taxon>Echinodermata</taxon>
        <taxon>Eleutherozoa</taxon>
        <taxon>Echinozoa</taxon>
        <taxon>Holothuroidea</taxon>
        <taxon>Aspidochirotacea</taxon>
        <taxon>Aspidochirotida</taxon>
        <taxon>Stichopodidae</taxon>
        <taxon>Apostichopus</taxon>
    </lineage>
</organism>
<feature type="region of interest" description="Disordered" evidence="7">
    <location>
        <begin position="408"/>
        <end position="450"/>
    </location>
</feature>
<evidence type="ECO:0000256" key="1">
    <source>
        <dbReference type="ARBA" id="ARBA00004123"/>
    </source>
</evidence>
<feature type="compositionally biased region" description="Polar residues" evidence="7">
    <location>
        <begin position="408"/>
        <end position="418"/>
    </location>
</feature>
<evidence type="ECO:0000256" key="6">
    <source>
        <dbReference type="ARBA" id="ARBA00023242"/>
    </source>
</evidence>
<dbReference type="PROSITE" id="PS51294">
    <property type="entry name" value="HTH_MYB"/>
    <property type="match status" value="3"/>
</dbReference>
<keyword evidence="5" id="KW-0804">Transcription</keyword>
<feature type="domain" description="Myb-like" evidence="8">
    <location>
        <begin position="186"/>
        <end position="236"/>
    </location>
</feature>
<dbReference type="EMBL" id="MRZV01001349">
    <property type="protein sequence ID" value="PIK38526.1"/>
    <property type="molecule type" value="Genomic_DNA"/>
</dbReference>
<evidence type="ECO:0000256" key="7">
    <source>
        <dbReference type="SAM" id="MobiDB-lite"/>
    </source>
</evidence>
<evidence type="ECO:0000256" key="2">
    <source>
        <dbReference type="ARBA" id="ARBA00022737"/>
    </source>
</evidence>
<evidence type="ECO:0000259" key="9">
    <source>
        <dbReference type="PROSITE" id="PS51293"/>
    </source>
</evidence>
<dbReference type="SUPFAM" id="SSF46689">
    <property type="entry name" value="Homeodomain-like"/>
    <property type="match status" value="2"/>
</dbReference>
<dbReference type="GO" id="GO:0005634">
    <property type="term" value="C:nucleus"/>
    <property type="evidence" value="ECO:0007669"/>
    <property type="project" value="UniProtKB-SubCell"/>
</dbReference>
<keyword evidence="12" id="KW-1185">Reference proteome</keyword>
<feature type="compositionally biased region" description="Low complexity" evidence="7">
    <location>
        <begin position="437"/>
        <end position="450"/>
    </location>
</feature>
<evidence type="ECO:0000259" key="10">
    <source>
        <dbReference type="PROSITE" id="PS51294"/>
    </source>
</evidence>
<feature type="region of interest" description="Disordered" evidence="7">
    <location>
        <begin position="294"/>
        <end position="339"/>
    </location>
</feature>
<keyword evidence="3" id="KW-0805">Transcription regulation</keyword>
<dbReference type="InterPro" id="IPR017884">
    <property type="entry name" value="SANT_dom"/>
</dbReference>
<comment type="caution">
    <text evidence="11">The sequence shown here is derived from an EMBL/GenBank/DDBJ whole genome shotgun (WGS) entry which is preliminary data.</text>
</comment>
<proteinExistence type="predicted"/>
<dbReference type="Pfam" id="PF09316">
    <property type="entry name" value="Cmyb_C"/>
    <property type="match status" value="1"/>
</dbReference>
<dbReference type="OrthoDB" id="2143914at2759"/>
<dbReference type="GO" id="GO:0000978">
    <property type="term" value="F:RNA polymerase II cis-regulatory region sequence-specific DNA binding"/>
    <property type="evidence" value="ECO:0007669"/>
    <property type="project" value="TreeGrafter"/>
</dbReference>
<dbReference type="CDD" id="cd00167">
    <property type="entry name" value="SANT"/>
    <property type="match status" value="3"/>
</dbReference>
<feature type="compositionally biased region" description="Low complexity" evidence="7">
    <location>
        <begin position="300"/>
        <end position="311"/>
    </location>
</feature>
<dbReference type="PROSITE" id="PS51293">
    <property type="entry name" value="SANT"/>
    <property type="match status" value="1"/>
</dbReference>
<feature type="domain" description="Myb-like" evidence="8">
    <location>
        <begin position="134"/>
        <end position="185"/>
    </location>
</feature>
<evidence type="ECO:0000313" key="12">
    <source>
        <dbReference type="Proteomes" id="UP000230750"/>
    </source>
</evidence>
<dbReference type="InterPro" id="IPR017930">
    <property type="entry name" value="Myb_dom"/>
</dbReference>
<evidence type="ECO:0000256" key="5">
    <source>
        <dbReference type="ARBA" id="ARBA00023163"/>
    </source>
</evidence>